<evidence type="ECO:0000313" key="3">
    <source>
        <dbReference type="Proteomes" id="UP000235392"/>
    </source>
</evidence>
<feature type="region of interest" description="Disordered" evidence="1">
    <location>
        <begin position="1"/>
        <end position="63"/>
    </location>
</feature>
<dbReference type="EMBL" id="PGCI01000676">
    <property type="protein sequence ID" value="PLW22088.1"/>
    <property type="molecule type" value="Genomic_DNA"/>
</dbReference>
<feature type="compositionally biased region" description="Acidic residues" evidence="1">
    <location>
        <begin position="152"/>
        <end position="166"/>
    </location>
</feature>
<feature type="region of interest" description="Disordered" evidence="1">
    <location>
        <begin position="142"/>
        <end position="166"/>
    </location>
</feature>
<gene>
    <name evidence="2" type="ORF">PCASD_17726</name>
</gene>
<comment type="caution">
    <text evidence="2">The sequence shown here is derived from an EMBL/GenBank/DDBJ whole genome shotgun (WGS) entry which is preliminary data.</text>
</comment>
<accession>A0A2N5T9H9</accession>
<proteinExistence type="predicted"/>
<reference evidence="2 3" key="1">
    <citation type="submission" date="2017-11" db="EMBL/GenBank/DDBJ databases">
        <title>De novo assembly and phasing of dikaryotic genomes from two isolates of Puccinia coronata f. sp. avenae, the causal agent of oat crown rust.</title>
        <authorList>
            <person name="Miller M.E."/>
            <person name="Zhang Y."/>
            <person name="Omidvar V."/>
            <person name="Sperschneider J."/>
            <person name="Schwessinger B."/>
            <person name="Raley C."/>
            <person name="Palmer J.M."/>
            <person name="Garnica D."/>
            <person name="Upadhyaya N."/>
            <person name="Rathjen J."/>
            <person name="Taylor J.M."/>
            <person name="Park R.F."/>
            <person name="Dodds P.N."/>
            <person name="Hirsch C.D."/>
            <person name="Kianian S.F."/>
            <person name="Figueroa M."/>
        </authorList>
    </citation>
    <scope>NUCLEOTIDE SEQUENCE [LARGE SCALE GENOMIC DNA]</scope>
    <source>
        <strain evidence="2">12SD80</strain>
    </source>
</reference>
<name>A0A2N5T9H9_9BASI</name>
<feature type="compositionally biased region" description="Polar residues" evidence="1">
    <location>
        <begin position="20"/>
        <end position="38"/>
    </location>
</feature>
<organism evidence="2 3">
    <name type="scientific">Puccinia coronata f. sp. avenae</name>
    <dbReference type="NCBI Taxonomy" id="200324"/>
    <lineage>
        <taxon>Eukaryota</taxon>
        <taxon>Fungi</taxon>
        <taxon>Dikarya</taxon>
        <taxon>Basidiomycota</taxon>
        <taxon>Pucciniomycotina</taxon>
        <taxon>Pucciniomycetes</taxon>
        <taxon>Pucciniales</taxon>
        <taxon>Pucciniaceae</taxon>
        <taxon>Puccinia</taxon>
    </lineage>
</organism>
<evidence type="ECO:0000256" key="1">
    <source>
        <dbReference type="SAM" id="MobiDB-lite"/>
    </source>
</evidence>
<dbReference type="AlphaFoldDB" id="A0A2N5T9H9"/>
<feature type="compositionally biased region" description="Polar residues" evidence="1">
    <location>
        <begin position="49"/>
        <end position="60"/>
    </location>
</feature>
<protein>
    <submittedName>
        <fullName evidence="2">Uncharacterized protein</fullName>
    </submittedName>
</protein>
<dbReference type="Proteomes" id="UP000235392">
    <property type="component" value="Unassembled WGS sequence"/>
</dbReference>
<sequence>MVSEDESHEPSLDSSEIAWQIQQYDPPSKKTLQPTKMPSATMKPKMKSFPQQRPNHQKGSTACAPQIKWYGTIPKTPNFLKKDKYEVTNHASYSNWVETAYDVSRSEIGLLLKMSNPAEAIKRAQREDLLAAQADHEEAVQIAAAKRKASNGDDDNPDADADDELDPVDWERINTHMKKIYAANLTNVKYDQHLPVYIDPTNAHRYISSPLEACQEWARALSGQKSSDRAWRLGWQ</sequence>
<evidence type="ECO:0000313" key="2">
    <source>
        <dbReference type="EMBL" id="PLW22088.1"/>
    </source>
</evidence>